<proteinExistence type="predicted"/>
<organism evidence="1 2">
    <name type="scientific">Debaryomyces fabryi</name>
    <dbReference type="NCBI Taxonomy" id="58627"/>
    <lineage>
        <taxon>Eukaryota</taxon>
        <taxon>Fungi</taxon>
        <taxon>Dikarya</taxon>
        <taxon>Ascomycota</taxon>
        <taxon>Saccharomycotina</taxon>
        <taxon>Pichiomycetes</taxon>
        <taxon>Debaryomycetaceae</taxon>
        <taxon>Debaryomyces</taxon>
    </lineage>
</organism>
<protein>
    <submittedName>
        <fullName evidence="1">Uncharacterized protein</fullName>
    </submittedName>
</protein>
<reference evidence="1 2" key="1">
    <citation type="submission" date="2015-11" db="EMBL/GenBank/DDBJ databases">
        <title>The genome of Debaryomyces fabryi.</title>
        <authorList>
            <person name="Tafer H."/>
            <person name="Lopandic K."/>
        </authorList>
    </citation>
    <scope>NUCLEOTIDE SEQUENCE [LARGE SCALE GENOMIC DNA]</scope>
    <source>
        <strain evidence="1 2">CBS 789</strain>
    </source>
</reference>
<sequence length="184" mass="21768">MARSLMSGSAIERNHLEISWEKVRKASAYLKNPSVDEVQLVYGSNEVVSELSRVTLGALEIACRFRFKSINGDKVRGFCYGCWGRVFHEDPNDCHKGLMARILIHFYYEELLLKKYCIERRLRLEYPSVCHLVDRMVFRKEDNLPLFYDYRFFMCYNDNCRTVFANHWNGIYTLQLCEKSSTPY</sequence>
<comment type="caution">
    <text evidence="1">The sequence shown here is derived from an EMBL/GenBank/DDBJ whole genome shotgun (WGS) entry which is preliminary data.</text>
</comment>
<keyword evidence="2" id="KW-1185">Reference proteome</keyword>
<accession>A0A0V1PQZ3</accession>
<dbReference type="RefSeq" id="XP_015464665.1">
    <property type="nucleotide sequence ID" value="XM_015614507.1"/>
</dbReference>
<dbReference type="AlphaFoldDB" id="A0A0V1PQZ3"/>
<name>A0A0V1PQZ3_9ASCO</name>
<evidence type="ECO:0000313" key="1">
    <source>
        <dbReference type="EMBL" id="KRZ98562.1"/>
    </source>
</evidence>
<dbReference type="EMBL" id="LMYN01000253">
    <property type="protein sequence ID" value="KRZ98562.1"/>
    <property type="molecule type" value="Genomic_DNA"/>
</dbReference>
<gene>
    <name evidence="1" type="ORF">AC631_05678</name>
</gene>
<evidence type="ECO:0000313" key="2">
    <source>
        <dbReference type="Proteomes" id="UP000054251"/>
    </source>
</evidence>
<dbReference type="GeneID" id="26842687"/>
<dbReference type="Proteomes" id="UP000054251">
    <property type="component" value="Unassembled WGS sequence"/>
</dbReference>